<reference evidence="5" key="1">
    <citation type="submission" date="2012-04" db="EMBL/GenBank/DDBJ databases">
        <authorList>
            <person name="Borisov I.G."/>
            <person name="Ivanikova N.V."/>
            <person name="Pinevich A.V."/>
        </authorList>
    </citation>
    <scope>NUCLEOTIDE SEQUENCE</scope>
    <source>
        <strain evidence="5">CALU 1027</strain>
    </source>
</reference>
<dbReference type="InterPro" id="IPR024060">
    <property type="entry name" value="Ureidoglycolate_lyase_dom_sf"/>
</dbReference>
<name>A0A0M2PUU2_PROHO</name>
<dbReference type="GO" id="GO:0050385">
    <property type="term" value="F:ureidoglycolate lyase activity"/>
    <property type="evidence" value="ECO:0007669"/>
    <property type="project" value="UniProtKB-EC"/>
</dbReference>
<dbReference type="PANTHER" id="PTHR35721">
    <property type="entry name" value="UREIDOGLYCOLATE HYDROLASE"/>
    <property type="match status" value="1"/>
</dbReference>
<dbReference type="GO" id="GO:0006144">
    <property type="term" value="P:purine nucleobase metabolic process"/>
    <property type="evidence" value="ECO:0007669"/>
    <property type="project" value="UniProtKB-KW"/>
</dbReference>
<evidence type="ECO:0000256" key="4">
    <source>
        <dbReference type="ARBA" id="ARBA00047684"/>
    </source>
</evidence>
<dbReference type="EMBL" id="AJTX02000010">
    <property type="protein sequence ID" value="KKI98161.1"/>
    <property type="molecule type" value="Genomic_DNA"/>
</dbReference>
<proteinExistence type="predicted"/>
<dbReference type="STRING" id="317619.GCA_000332315_03059"/>
<comment type="catalytic activity">
    <reaction evidence="4">
        <text>(S)-ureidoglycolate = urea + glyoxylate</text>
        <dbReference type="Rhea" id="RHEA:11304"/>
        <dbReference type="ChEBI" id="CHEBI:16199"/>
        <dbReference type="ChEBI" id="CHEBI:36655"/>
        <dbReference type="ChEBI" id="CHEBI:57296"/>
        <dbReference type="EC" id="4.3.2.3"/>
    </reaction>
</comment>
<dbReference type="AlphaFoldDB" id="A0A0M2PUU2"/>
<protein>
    <submittedName>
        <fullName evidence="5">Ureidoglycolate hydrolase</fullName>
    </submittedName>
</protein>
<dbReference type="GO" id="GO:0004848">
    <property type="term" value="F:ureidoglycolate hydrolase activity"/>
    <property type="evidence" value="ECO:0007669"/>
    <property type="project" value="InterPro"/>
</dbReference>
<dbReference type="InterPro" id="IPR007247">
    <property type="entry name" value="Ureidogly_lyase"/>
</dbReference>
<gene>
    <name evidence="5" type="ORF">PROH_20955</name>
</gene>
<accession>A0A0M2PUU2</accession>
<sequence length="166" mass="18584">MSQLQRLRPAIATAETFRPYGQVIGASEDGSPFAGDDAQLVLTPGTPRFYIMRLLPKGRRFHRITRHQRCTQCLGALGGRSWWLGVCPPSAGDRPDRQQLQVFEVPGDRFLKLDVGTWHAGPLFETGAIDFYNLELSDTNVTDHETYDFAIAEGLEFEIADDAESR</sequence>
<dbReference type="RefSeq" id="WP_017713317.1">
    <property type="nucleotide sequence ID" value="NZ_KB235939.1"/>
</dbReference>
<evidence type="ECO:0000256" key="1">
    <source>
        <dbReference type="ARBA" id="ARBA00011738"/>
    </source>
</evidence>
<dbReference type="Pfam" id="PF04115">
    <property type="entry name" value="Ureidogly_lyase"/>
    <property type="match status" value="1"/>
</dbReference>
<comment type="caution">
    <text evidence="5">The sequence shown here is derived from an EMBL/GenBank/DDBJ whole genome shotgun (WGS) entry which is preliminary data.</text>
</comment>
<dbReference type="PANTHER" id="PTHR35721:SF1">
    <property type="entry name" value="UREIDOGLYCOLATE HYDROLASE"/>
    <property type="match status" value="1"/>
</dbReference>
<evidence type="ECO:0000313" key="6">
    <source>
        <dbReference type="Proteomes" id="UP000034681"/>
    </source>
</evidence>
<keyword evidence="6" id="KW-1185">Reference proteome</keyword>
<keyword evidence="3" id="KW-0456">Lyase</keyword>
<evidence type="ECO:0000256" key="2">
    <source>
        <dbReference type="ARBA" id="ARBA00022631"/>
    </source>
</evidence>
<organism evidence="5 6">
    <name type="scientific">Prochlorothrix hollandica PCC 9006 = CALU 1027</name>
    <dbReference type="NCBI Taxonomy" id="317619"/>
    <lineage>
        <taxon>Bacteria</taxon>
        <taxon>Bacillati</taxon>
        <taxon>Cyanobacteriota</taxon>
        <taxon>Cyanophyceae</taxon>
        <taxon>Prochlorotrichales</taxon>
        <taxon>Prochlorotrichaceae</taxon>
        <taxon>Prochlorothrix</taxon>
    </lineage>
</organism>
<dbReference type="SUPFAM" id="SSF51182">
    <property type="entry name" value="RmlC-like cupins"/>
    <property type="match status" value="1"/>
</dbReference>
<dbReference type="InterPro" id="IPR011051">
    <property type="entry name" value="RmlC_Cupin_sf"/>
</dbReference>
<dbReference type="GO" id="GO:0000256">
    <property type="term" value="P:allantoin catabolic process"/>
    <property type="evidence" value="ECO:0007669"/>
    <property type="project" value="InterPro"/>
</dbReference>
<evidence type="ECO:0000256" key="3">
    <source>
        <dbReference type="ARBA" id="ARBA00023239"/>
    </source>
</evidence>
<keyword evidence="2" id="KW-0659">Purine metabolism</keyword>
<dbReference type="OrthoDB" id="9804602at2"/>
<keyword evidence="5" id="KW-0378">Hydrolase</keyword>
<evidence type="ECO:0000313" key="5">
    <source>
        <dbReference type="EMBL" id="KKI98161.1"/>
    </source>
</evidence>
<dbReference type="Gene3D" id="2.60.120.480">
    <property type="entry name" value="Ureidoglycolate hydrolase"/>
    <property type="match status" value="1"/>
</dbReference>
<comment type="subunit">
    <text evidence="1">Homodimer.</text>
</comment>
<dbReference type="eggNOG" id="COG3194">
    <property type="taxonomic scope" value="Bacteria"/>
</dbReference>
<dbReference type="Proteomes" id="UP000034681">
    <property type="component" value="Unassembled WGS sequence"/>
</dbReference>